<dbReference type="InterPro" id="IPR000653">
    <property type="entry name" value="DegT/StrS_aminotransferase"/>
</dbReference>
<reference evidence="4 5" key="1">
    <citation type="submission" date="2018-04" db="EMBL/GenBank/DDBJ databases">
        <title>Genomic Encyclopedia of Type Strains, Phase III (KMG-III): the genomes of soil and plant-associated and newly described type strains.</title>
        <authorList>
            <person name="Whitman W."/>
        </authorList>
    </citation>
    <scope>NUCLEOTIDE SEQUENCE [LARGE SCALE GENOMIC DNA]</scope>
    <source>
        <strain evidence="4 5">MA101b</strain>
    </source>
</reference>
<dbReference type="InterPro" id="IPR015424">
    <property type="entry name" value="PyrdxlP-dep_Trfase"/>
</dbReference>
<protein>
    <submittedName>
        <fullName evidence="4">dTDP-4-amino-4,6-dideoxygalactose transaminase</fullName>
    </submittedName>
</protein>
<dbReference type="PANTHER" id="PTHR30244">
    <property type="entry name" value="TRANSAMINASE"/>
    <property type="match status" value="1"/>
</dbReference>
<dbReference type="AlphaFoldDB" id="A0A2T5GRU0"/>
<keyword evidence="1 3" id="KW-0663">Pyridoxal phosphate</keyword>
<dbReference type="Pfam" id="PF01041">
    <property type="entry name" value="DegT_DnrJ_EryC1"/>
    <property type="match status" value="1"/>
</dbReference>
<dbReference type="Gene3D" id="3.50.50.60">
    <property type="entry name" value="FAD/NAD(P)-binding domain"/>
    <property type="match status" value="1"/>
</dbReference>
<dbReference type="PANTHER" id="PTHR30244:SF9">
    <property type="entry name" value="PROTEIN RV3402C"/>
    <property type="match status" value="1"/>
</dbReference>
<accession>A0A2T5GRU0</accession>
<evidence type="ECO:0000256" key="1">
    <source>
        <dbReference type="ARBA" id="ARBA00022898"/>
    </source>
</evidence>
<evidence type="ECO:0000313" key="5">
    <source>
        <dbReference type="Proteomes" id="UP000244189"/>
    </source>
</evidence>
<dbReference type="RefSeq" id="WP_107956434.1">
    <property type="nucleotide sequence ID" value="NZ_QAOG01000001.1"/>
</dbReference>
<dbReference type="InterPro" id="IPR036188">
    <property type="entry name" value="FAD/NAD-bd_sf"/>
</dbReference>
<evidence type="ECO:0000256" key="3">
    <source>
        <dbReference type="RuleBase" id="RU004508"/>
    </source>
</evidence>
<comment type="similarity">
    <text evidence="2 3">Belongs to the DegT/DnrJ/EryC1 family.</text>
</comment>
<evidence type="ECO:0000256" key="2">
    <source>
        <dbReference type="ARBA" id="ARBA00037999"/>
    </source>
</evidence>
<dbReference type="Gene3D" id="3.40.640.10">
    <property type="entry name" value="Type I PLP-dependent aspartate aminotransferase-like (Major domain)"/>
    <property type="match status" value="1"/>
</dbReference>
<sequence length="836" mass="87522">MKRLPLIAPNPPRLSEHLDALRRVEASGVFSNNGPEVRAFEAGVTQALFGGHGACLAVGNATLGLMLAIRHASGMRTGGLNPKQGTLALMPALTFAATAQAAAWAGLTPLICDIDPDDWAACALEEERLLARHGERVGVVVPYATFGNAIDLERYVYFQQRYGVGVVVDAASSLGTLDDAGLGFGACAPFAVVHSMHATKTFAVGEGGLIHSGDVDLIATLRSMGNFGFEGSRNATLPGINAKLPEITAIIAQAKLAEIDSVADHRAALEQAYRAALPGFQFQSVSGQRRAMQFMPVLLPERLAHHRDSIVESIEASGVGCGRYFSPHLGEQPWFQATAMIEPTPVADKIAGRMLSLPITDAMSVDDARRAAAALADACAAILRPLDRRASVRGPGAAVASVIVIGGGPAGTAMLTAATKRGLLPDFAASGLMVIERSGAIGGGRLGRYAITSDSTAQTFLTAVRDNTHPELARLVDHPAGRAVAAHIDALGVPLTEVGPLLRATGDRLTDIVRANGGVVLTGHEALGVRRVGEGVWSVQLRRLSDGHVFDQLARNIVVATGGHQPLDRLATQRVAGGQLADLASGRLIQSDDVLTVGGFEKVADILTGKRNPRIAVIGGSTSALTTIALLLKRQPGLPLGAGAITLLHRRPLRPFYHSVEAAHAEGFTDFGPDDICPVSGFVYRLAGFRLEARDLVLRMLRVDGRAPDPRVALHRIAGDDDAAARTIIEEADLVIAALGYRPIAAPIADRDGLPIPLAAQGGKPMVDRHCRIVDGDGAPIAGLYGLGLAAGFVPWGPLGGEPSFSGQANGLWLWQNDVGLMIVDQVMASQVMAAA</sequence>
<dbReference type="GO" id="GO:0030170">
    <property type="term" value="F:pyridoxal phosphate binding"/>
    <property type="evidence" value="ECO:0007669"/>
    <property type="project" value="TreeGrafter"/>
</dbReference>
<organism evidence="4 5">
    <name type="scientific">Sphingomonas aurantiaca</name>
    <dbReference type="NCBI Taxonomy" id="185949"/>
    <lineage>
        <taxon>Bacteria</taxon>
        <taxon>Pseudomonadati</taxon>
        <taxon>Pseudomonadota</taxon>
        <taxon>Alphaproteobacteria</taxon>
        <taxon>Sphingomonadales</taxon>
        <taxon>Sphingomonadaceae</taxon>
        <taxon>Sphingomonas</taxon>
    </lineage>
</organism>
<dbReference type="GO" id="GO:0008483">
    <property type="term" value="F:transaminase activity"/>
    <property type="evidence" value="ECO:0007669"/>
    <property type="project" value="TreeGrafter"/>
</dbReference>
<name>A0A2T5GRU0_9SPHN</name>
<dbReference type="PRINTS" id="PR00368">
    <property type="entry name" value="FADPNR"/>
</dbReference>
<comment type="caution">
    <text evidence="4">The sequence shown here is derived from an EMBL/GenBank/DDBJ whole genome shotgun (WGS) entry which is preliminary data.</text>
</comment>
<dbReference type="Proteomes" id="UP000244189">
    <property type="component" value="Unassembled WGS sequence"/>
</dbReference>
<keyword evidence="5" id="KW-1185">Reference proteome</keyword>
<dbReference type="InterPro" id="IPR015421">
    <property type="entry name" value="PyrdxlP-dep_Trfase_major"/>
</dbReference>
<gene>
    <name evidence="4" type="ORF">C8J26_0286</name>
</gene>
<dbReference type="GO" id="GO:0000271">
    <property type="term" value="P:polysaccharide biosynthetic process"/>
    <property type="evidence" value="ECO:0007669"/>
    <property type="project" value="TreeGrafter"/>
</dbReference>
<proteinExistence type="inferred from homology"/>
<dbReference type="EMBL" id="QAOG01000001">
    <property type="protein sequence ID" value="PTQ62015.1"/>
    <property type="molecule type" value="Genomic_DNA"/>
</dbReference>
<dbReference type="SUPFAM" id="SSF51905">
    <property type="entry name" value="FAD/NAD(P)-binding domain"/>
    <property type="match status" value="1"/>
</dbReference>
<evidence type="ECO:0000313" key="4">
    <source>
        <dbReference type="EMBL" id="PTQ62015.1"/>
    </source>
</evidence>
<dbReference type="SUPFAM" id="SSF53383">
    <property type="entry name" value="PLP-dependent transferases"/>
    <property type="match status" value="1"/>
</dbReference>